<evidence type="ECO:0000313" key="7">
    <source>
        <dbReference type="EMBL" id="KAF2075367.1"/>
    </source>
</evidence>
<evidence type="ECO:0000256" key="1">
    <source>
        <dbReference type="ARBA" id="ARBA00008334"/>
    </source>
</evidence>
<comment type="caution">
    <text evidence="7">The sequence shown here is derived from an EMBL/GenBank/DDBJ whole genome shotgun (WGS) entry which is preliminary data.</text>
</comment>
<protein>
    <submittedName>
        <fullName evidence="7">Uncharacterized protein</fullName>
    </submittedName>
</protein>
<dbReference type="InterPro" id="IPR006896">
    <property type="entry name" value="Sec23/24_trunk_dom"/>
</dbReference>
<dbReference type="InterPro" id="IPR050550">
    <property type="entry name" value="SEC23_SEC24_subfamily"/>
</dbReference>
<reference evidence="7" key="1">
    <citation type="submission" date="2020-01" db="EMBL/GenBank/DDBJ databases">
        <title>Development of genomics and gene disruption for Polysphondylium violaceum indicates a role for the polyketide synthase stlB in stalk morphogenesis.</title>
        <authorList>
            <person name="Narita B."/>
            <person name="Kawabe Y."/>
            <person name="Kin K."/>
            <person name="Saito T."/>
            <person name="Gibbs R."/>
            <person name="Kuspa A."/>
            <person name="Muzny D."/>
            <person name="Queller D."/>
            <person name="Richards S."/>
            <person name="Strassman J."/>
            <person name="Sucgang R."/>
            <person name="Worley K."/>
            <person name="Schaap P."/>
        </authorList>
    </citation>
    <scope>NUCLEOTIDE SEQUENCE</scope>
    <source>
        <strain evidence="7">QSvi11</strain>
    </source>
</reference>
<sequence>MIVKFSSSAPLNESILQATGSIWGCVIQPLSNGNKEYQEYAVNVDRCKGCFAYINSYVTFQNGGWICNICLKKNPINYPDEYILNDPSQQQLIQQKYRYAVYDRSSLPEINLQSIELLVSNDIEQDVIDSTTATIDGKQAQQQEEIPISILPLTSNPIYIALIDCSGSKEQTDAIIGGLEALVHALPDNTLFGMIVFSHRIGVYNLHSTIPSIKFIEFDSFNHHKDLCLDDIIPLSKFLVPKSQFESKIISAIQSISSFSNNSGKKIRVCAMGSSIELLLDYLQVDERIPLHVKIGLFITGISNGHGTGSITKSFETLENLYSEYSKASFFKASTNFYKKQAERAIQLGAHFDLFCLGDTYFALDSIKFLSTDTGGNVFRYKDLSKTCTLPQDLYKLITSGWGFHGLLRIRTNKNFSVNNAYGSLFKDKQYDNLYHIESSSPFTCIAFDFKFTSQEGFEDDYPPNIQIAFSYSYLIPNTEDILSSSQSSSPLMTSSSSSIKQNNVRRIEKRLHIFNMVLPVVRSPADLFNSVDLETTISLLTHKAIRDSLERGLLITRNLLKEWLHNIIMRYNENVVILSSITSDLDITFSQVSHLRPLPRYVFALLKSQLLAELSTVNEANALAHRTDEWVFAQTQLSSLEPRLLHRAIYPVLNSYGAPNNLSSKYLALSVNTILTSTSHIYLLDSLDTMIVYYSDAVSPQHVFPAPSESLIRRAIYMAKQERLTTPSVIYCRGKLDETPQFRNYLIEEDSINGPSYYEFLHDISNTIKTYL</sequence>
<evidence type="ECO:0000313" key="8">
    <source>
        <dbReference type="Proteomes" id="UP000695562"/>
    </source>
</evidence>
<dbReference type="Pfam" id="PF04811">
    <property type="entry name" value="Sec23_trunk"/>
    <property type="match status" value="1"/>
</dbReference>
<dbReference type="InterPro" id="IPR036175">
    <property type="entry name" value="Sec23/24_helical_dom_sf"/>
</dbReference>
<evidence type="ECO:0000259" key="6">
    <source>
        <dbReference type="Pfam" id="PF04815"/>
    </source>
</evidence>
<dbReference type="EMBL" id="AJWJ01000103">
    <property type="protein sequence ID" value="KAF2075367.1"/>
    <property type="molecule type" value="Genomic_DNA"/>
</dbReference>
<proteinExistence type="inferred from homology"/>
<dbReference type="Proteomes" id="UP000695562">
    <property type="component" value="Unassembled WGS sequence"/>
</dbReference>
<evidence type="ECO:0000256" key="2">
    <source>
        <dbReference type="ARBA" id="ARBA00022448"/>
    </source>
</evidence>
<dbReference type="SUPFAM" id="SSF81995">
    <property type="entry name" value="beta-sandwich domain of Sec23/24"/>
    <property type="match status" value="1"/>
</dbReference>
<dbReference type="InterPro" id="IPR036174">
    <property type="entry name" value="Znf_Sec23_Sec24_sf"/>
</dbReference>
<keyword evidence="3" id="KW-0653">Protein transport</keyword>
<dbReference type="GO" id="GO:0000149">
    <property type="term" value="F:SNARE binding"/>
    <property type="evidence" value="ECO:0007669"/>
    <property type="project" value="TreeGrafter"/>
</dbReference>
<dbReference type="GO" id="GO:0006886">
    <property type="term" value="P:intracellular protein transport"/>
    <property type="evidence" value="ECO:0007669"/>
    <property type="project" value="InterPro"/>
</dbReference>
<organism evidence="7 8">
    <name type="scientific">Polysphondylium violaceum</name>
    <dbReference type="NCBI Taxonomy" id="133409"/>
    <lineage>
        <taxon>Eukaryota</taxon>
        <taxon>Amoebozoa</taxon>
        <taxon>Evosea</taxon>
        <taxon>Eumycetozoa</taxon>
        <taxon>Dictyostelia</taxon>
        <taxon>Dictyosteliales</taxon>
        <taxon>Dictyosteliaceae</taxon>
        <taxon>Polysphondylium</taxon>
    </lineage>
</organism>
<comment type="similarity">
    <text evidence="1">Belongs to the SEC23/SEC24 family. SEC24 subfamily.</text>
</comment>
<keyword evidence="8" id="KW-1185">Reference proteome</keyword>
<dbReference type="InterPro" id="IPR036465">
    <property type="entry name" value="vWFA_dom_sf"/>
</dbReference>
<dbReference type="Gene3D" id="1.20.120.730">
    <property type="entry name" value="Sec23/Sec24 helical domain"/>
    <property type="match status" value="1"/>
</dbReference>
<evidence type="ECO:0000259" key="5">
    <source>
        <dbReference type="Pfam" id="PF04811"/>
    </source>
</evidence>
<feature type="domain" description="Zinc finger Sec23/Sec24-type" evidence="4">
    <location>
        <begin position="46"/>
        <end position="77"/>
    </location>
</feature>
<gene>
    <name evidence="7" type="ORF">CYY_003343</name>
</gene>
<dbReference type="PANTHER" id="PTHR13803">
    <property type="entry name" value="SEC24-RELATED PROTEIN"/>
    <property type="match status" value="1"/>
</dbReference>
<dbReference type="Pfam" id="PF04815">
    <property type="entry name" value="Sec23_helical"/>
    <property type="match status" value="1"/>
</dbReference>
<dbReference type="AlphaFoldDB" id="A0A8J4PX62"/>
<dbReference type="GO" id="GO:0090110">
    <property type="term" value="P:COPII-coated vesicle cargo loading"/>
    <property type="evidence" value="ECO:0007669"/>
    <property type="project" value="TreeGrafter"/>
</dbReference>
<name>A0A8J4PX62_9MYCE</name>
<accession>A0A8J4PX62</accession>
<dbReference type="GO" id="GO:0030127">
    <property type="term" value="C:COPII vesicle coat"/>
    <property type="evidence" value="ECO:0007669"/>
    <property type="project" value="InterPro"/>
</dbReference>
<dbReference type="SUPFAM" id="SSF81811">
    <property type="entry name" value="Helical domain of Sec23/24"/>
    <property type="match status" value="1"/>
</dbReference>
<feature type="domain" description="Sec23/Sec24 helical" evidence="6">
    <location>
        <begin position="533"/>
        <end position="646"/>
    </location>
</feature>
<dbReference type="GO" id="GO:0070971">
    <property type="term" value="C:endoplasmic reticulum exit site"/>
    <property type="evidence" value="ECO:0007669"/>
    <property type="project" value="TreeGrafter"/>
</dbReference>
<feature type="domain" description="Sec23/Sec24 trunk" evidence="5">
    <location>
        <begin position="155"/>
        <end position="394"/>
    </location>
</feature>
<dbReference type="Gene3D" id="2.30.30.380">
    <property type="entry name" value="Zn-finger domain of Sec23/24"/>
    <property type="match status" value="1"/>
</dbReference>
<dbReference type="Gene3D" id="3.40.50.410">
    <property type="entry name" value="von Willebrand factor, type A domain"/>
    <property type="match status" value="1"/>
</dbReference>
<dbReference type="SUPFAM" id="SSF53300">
    <property type="entry name" value="vWA-like"/>
    <property type="match status" value="1"/>
</dbReference>
<evidence type="ECO:0000256" key="3">
    <source>
        <dbReference type="ARBA" id="ARBA00022927"/>
    </source>
</evidence>
<dbReference type="InterPro" id="IPR006895">
    <property type="entry name" value="Znf_Sec23_Sec24"/>
</dbReference>
<dbReference type="InterPro" id="IPR006900">
    <property type="entry name" value="Sec23/24_helical_dom"/>
</dbReference>
<dbReference type="SUPFAM" id="SSF82919">
    <property type="entry name" value="Zn-finger domain of Sec23/24"/>
    <property type="match status" value="1"/>
</dbReference>
<dbReference type="PANTHER" id="PTHR13803:SF17">
    <property type="entry name" value="PROTEIN TRANSPORT PROTEIN SEC24"/>
    <property type="match status" value="1"/>
</dbReference>
<dbReference type="OrthoDB" id="49016at2759"/>
<evidence type="ECO:0000259" key="4">
    <source>
        <dbReference type="Pfam" id="PF04810"/>
    </source>
</evidence>
<dbReference type="Pfam" id="PF04810">
    <property type="entry name" value="zf-Sec23_Sec24"/>
    <property type="match status" value="1"/>
</dbReference>
<keyword evidence="2" id="KW-0813">Transport</keyword>
<dbReference type="GO" id="GO:0008270">
    <property type="term" value="F:zinc ion binding"/>
    <property type="evidence" value="ECO:0007669"/>
    <property type="project" value="InterPro"/>
</dbReference>